<name>A0A8H5C508_9AGAR</name>
<feature type="compositionally biased region" description="Low complexity" evidence="3">
    <location>
        <begin position="118"/>
        <end position="128"/>
    </location>
</feature>
<evidence type="ECO:0000313" key="5">
    <source>
        <dbReference type="EMBL" id="KAF5335285.1"/>
    </source>
</evidence>
<evidence type="ECO:0000256" key="1">
    <source>
        <dbReference type="ARBA" id="ARBA00006484"/>
    </source>
</evidence>
<dbReference type="PRINTS" id="PR00081">
    <property type="entry name" value="GDHRDH"/>
</dbReference>
<keyword evidence="4" id="KW-0732">Signal</keyword>
<dbReference type="SUPFAM" id="SSF51735">
    <property type="entry name" value="NAD(P)-binding Rossmann-fold domains"/>
    <property type="match status" value="1"/>
</dbReference>
<dbReference type="InterPro" id="IPR036291">
    <property type="entry name" value="NAD(P)-bd_dom_sf"/>
</dbReference>
<gene>
    <name evidence="5" type="ORF">D9611_011742</name>
</gene>
<comment type="caution">
    <text evidence="5">The sequence shown here is derived from an EMBL/GenBank/DDBJ whole genome shotgun (WGS) entry which is preliminary data.</text>
</comment>
<proteinExistence type="inferred from homology"/>
<accession>A0A8H5C508</accession>
<evidence type="ECO:0000313" key="6">
    <source>
        <dbReference type="Proteomes" id="UP000541558"/>
    </source>
</evidence>
<dbReference type="AlphaFoldDB" id="A0A8H5C508"/>
<dbReference type="PANTHER" id="PTHR48107">
    <property type="entry name" value="NADPH-DEPENDENT ALDEHYDE REDUCTASE-LIKE PROTEIN, CHLOROPLASTIC-RELATED"/>
    <property type="match status" value="1"/>
</dbReference>
<keyword evidence="6" id="KW-1185">Reference proteome</keyword>
<feature type="signal peptide" evidence="4">
    <location>
        <begin position="1"/>
        <end position="21"/>
    </location>
</feature>
<evidence type="ECO:0000256" key="2">
    <source>
        <dbReference type="ARBA" id="ARBA00023002"/>
    </source>
</evidence>
<dbReference type="EMBL" id="JAACJK010000063">
    <property type="protein sequence ID" value="KAF5335285.1"/>
    <property type="molecule type" value="Genomic_DNA"/>
</dbReference>
<evidence type="ECO:0000256" key="3">
    <source>
        <dbReference type="SAM" id="MobiDB-lite"/>
    </source>
</evidence>
<protein>
    <submittedName>
        <fullName evidence="5">Uncharacterized protein</fullName>
    </submittedName>
</protein>
<dbReference type="Proteomes" id="UP000541558">
    <property type="component" value="Unassembled WGS sequence"/>
</dbReference>
<feature type="region of interest" description="Disordered" evidence="3">
    <location>
        <begin position="118"/>
        <end position="140"/>
    </location>
</feature>
<comment type="similarity">
    <text evidence="1">Belongs to the short-chain dehydrogenases/reductases (SDR) family.</text>
</comment>
<sequence length="301" mass="32777">MRVSILSIFSLTLALANFVSAHSDDTLNAREYVDDLSVRETSADVLADISTRDLISELSDRLERRGGELLKCPHCPRQFVNPNNRISFPLLPLLPTPPSPSLSSLSFSLLPSPSLSPRSCPLSSRPPYSSYPPNPSEHFQNTNIIQITNTTQRTLKTAQTIRANETGDGEASRRSLGEVDEAFFDAHFETNVKVPMFMCKRAAEVMPSPGGRIVLFSNSLTAASTVLPNALCYLATKGAVEQISRVLAKDLGSRGITVNTISPGPIDTPLFREGKSQHVIDGIAKQTPSRRLRPVTGLSHV</sequence>
<dbReference type="PANTHER" id="PTHR48107:SF7">
    <property type="entry name" value="RE15974P"/>
    <property type="match status" value="1"/>
</dbReference>
<organism evidence="5 6">
    <name type="scientific">Ephemerocybe angulata</name>
    <dbReference type="NCBI Taxonomy" id="980116"/>
    <lineage>
        <taxon>Eukaryota</taxon>
        <taxon>Fungi</taxon>
        <taxon>Dikarya</taxon>
        <taxon>Basidiomycota</taxon>
        <taxon>Agaricomycotina</taxon>
        <taxon>Agaricomycetes</taxon>
        <taxon>Agaricomycetidae</taxon>
        <taxon>Agaricales</taxon>
        <taxon>Agaricineae</taxon>
        <taxon>Psathyrellaceae</taxon>
        <taxon>Ephemerocybe</taxon>
    </lineage>
</organism>
<evidence type="ECO:0000256" key="4">
    <source>
        <dbReference type="SAM" id="SignalP"/>
    </source>
</evidence>
<dbReference type="Pfam" id="PF13561">
    <property type="entry name" value="adh_short_C2"/>
    <property type="match status" value="1"/>
</dbReference>
<keyword evidence="2" id="KW-0560">Oxidoreductase</keyword>
<dbReference type="OrthoDB" id="5327538at2759"/>
<feature type="chain" id="PRO_5034077954" evidence="4">
    <location>
        <begin position="22"/>
        <end position="301"/>
    </location>
</feature>
<dbReference type="InterPro" id="IPR002347">
    <property type="entry name" value="SDR_fam"/>
</dbReference>
<dbReference type="GO" id="GO:0016614">
    <property type="term" value="F:oxidoreductase activity, acting on CH-OH group of donors"/>
    <property type="evidence" value="ECO:0007669"/>
    <property type="project" value="UniProtKB-ARBA"/>
</dbReference>
<reference evidence="5 6" key="1">
    <citation type="journal article" date="2020" name="ISME J.">
        <title>Uncovering the hidden diversity of litter-decomposition mechanisms in mushroom-forming fungi.</title>
        <authorList>
            <person name="Floudas D."/>
            <person name="Bentzer J."/>
            <person name="Ahren D."/>
            <person name="Johansson T."/>
            <person name="Persson P."/>
            <person name="Tunlid A."/>
        </authorList>
    </citation>
    <scope>NUCLEOTIDE SEQUENCE [LARGE SCALE GENOMIC DNA]</scope>
    <source>
        <strain evidence="5 6">CBS 175.51</strain>
    </source>
</reference>
<dbReference type="Gene3D" id="3.40.50.720">
    <property type="entry name" value="NAD(P)-binding Rossmann-like Domain"/>
    <property type="match status" value="1"/>
</dbReference>